<reference evidence="1" key="1">
    <citation type="submission" date="2020-04" db="EMBL/GenBank/DDBJ databases">
        <title>A chromosome-scale assembly and high-density genetic map of the yellow drum (Nibea albiflora) genome.</title>
        <authorList>
            <person name="Xu D."/>
            <person name="Zhang W."/>
            <person name="Chen R."/>
            <person name="Tan P."/>
            <person name="Wang L."/>
            <person name="Song H."/>
            <person name="Tian L."/>
            <person name="Zhu Q."/>
            <person name="Wang B."/>
        </authorList>
    </citation>
    <scope>NUCLEOTIDE SEQUENCE</scope>
    <source>
        <strain evidence="1">ZJHYS-2018</strain>
    </source>
</reference>
<comment type="caution">
    <text evidence="1">The sequence shown here is derived from an EMBL/GenBank/DDBJ whole genome shotgun (WGS) entry which is preliminary data.</text>
</comment>
<dbReference type="EMBL" id="CM024808">
    <property type="protein sequence ID" value="KAG8007128.1"/>
    <property type="molecule type" value="Genomic_DNA"/>
</dbReference>
<proteinExistence type="predicted"/>
<keyword evidence="2" id="KW-1185">Reference proteome</keyword>
<sequence>MFGRSRSWVGGQGKTKNIHSLDHLKYMYHVLTKNTTVTDHNRNLLVETIRSITEILIWGDQNDSSVFDFFLEKNMFAFFLNILRQKSGRYVCVQLLQTLNILFENISHETSLCKYENLETQYYLLSNNHVNSIIVHKFDFSDEEIMAYYISFLKTLSLKLNNHTVHFFYNEIYTTYIFTSTGETPGLGLVSGSDFFICCDLWVTVCSATLNCDWPEVAVTEECLSRGSGPGTERDDLDNQHMLHYIRDKTAVPYFSNLVWFIGSHVIELDKCVQTDEEHKNRGKLSDLVAEHLDHLHYLNDILIINCEFLNDVLTDHLLNRLFLPLYVYSLVSPETSEDRKINPQVSLYLLSQVFLIIHYQPMVNALANVILNGDLSVFSAQTDKHSTHKNTASAGGVRRFTKPPESLERSLELSRHRGRKRTQKRPNYKNLGEEEEDERAGGGGGGSGVGGGEEGWDDDGGRAGEREGGREREKGKGTEGLGGGGGGSSKGSRASGETAEEIEMVVMEKCKVSELTEQNITDEEKTAAATRTHTQRSRPFLDMVYSALDCTNDDYHALFVLCLLYAVSHSKGINRDLLERLQLPVPDQERSSYSLVLAERLIRVMSQAAQPDGRVRLATLELSCLLLKQSVLSGNDCIIKDVHLACMEGEEIFLDMFEDEYRSMTSKPLNVEYLMMDASVLLPPTGTPLTGIDFVKRLPCGDVEKTRRAIRVFFMLRSLSLQLQGEPETQLPLTRPEDLIKTDDVLDLNNSDLIACMVVSKDGGQAQRFLAVDVYQMSLVEPETKRLGWGVVKFAGLLQDMQVSGVEDDSRALNIVIHKPSSNPHAKPLPILQANFIFADHIRCIIAKQRLAKGRIQARRMKMQRIAALLDLPVQPSATEVLGFGQTANASPSGLPFRFYEQSRRAPNDPTANRSVFTSVDKVPVGAGAQEDVTLLLRALHQLRAPQVAYTQHIPYTHKHMMVHFWSTPPSSGGEGEGGTGEVNLVSSTLSASVNAPALAPSLTPASQPTISLLTDNNADALSVESLTLLPPADSPHLHPCASHAPMTHTLQRPGASIAEEEEDEEKEGGRKEEEELQDEEGSPTDETETDATLKEETTTTELVTPTDEVPEEPEGEDAPLEVNRDQELQEDDSTEYAETHTDSPDSPELD</sequence>
<gene>
    <name evidence="1" type="primary">CLEC16A</name>
    <name evidence="1" type="ORF">GBF38_023281</name>
</gene>
<protein>
    <submittedName>
        <fullName evidence="1">Protein CLEC16A</fullName>
    </submittedName>
</protein>
<evidence type="ECO:0000313" key="1">
    <source>
        <dbReference type="EMBL" id="KAG8007128.1"/>
    </source>
</evidence>
<dbReference type="Proteomes" id="UP000805704">
    <property type="component" value="Chromosome 20"/>
</dbReference>
<evidence type="ECO:0000313" key="2">
    <source>
        <dbReference type="Proteomes" id="UP000805704"/>
    </source>
</evidence>
<name>A0ACB7EZF8_NIBAL</name>
<accession>A0ACB7EZF8</accession>
<organism evidence="1 2">
    <name type="scientific">Nibea albiflora</name>
    <name type="common">Yellow drum</name>
    <name type="synonym">Corvina albiflora</name>
    <dbReference type="NCBI Taxonomy" id="240163"/>
    <lineage>
        <taxon>Eukaryota</taxon>
        <taxon>Metazoa</taxon>
        <taxon>Chordata</taxon>
        <taxon>Craniata</taxon>
        <taxon>Vertebrata</taxon>
        <taxon>Euteleostomi</taxon>
        <taxon>Actinopterygii</taxon>
        <taxon>Neopterygii</taxon>
        <taxon>Teleostei</taxon>
        <taxon>Neoteleostei</taxon>
        <taxon>Acanthomorphata</taxon>
        <taxon>Eupercaria</taxon>
        <taxon>Sciaenidae</taxon>
        <taxon>Nibea</taxon>
    </lineage>
</organism>